<evidence type="ECO:0000313" key="2">
    <source>
        <dbReference type="EMBL" id="SFT49081.1"/>
    </source>
</evidence>
<sequence>MKLALGTAQFGLDYGISNSKGVVSNKTVSQLLEQAELMSIDILDTAAMYGKSEEVLGQLTNKRFKIVTKLAVDTSSLVNLSQLLKISLSKLQSSSLHGVLLHNTDVLKSSKALEIAAQLTELKALGLVHKIGMSLYFPEQIKLFKILKPDIIQIPLNVLDQRFLQDGLLTKMKEQGIEIHVRSAFLQGLLLMSPESRSQYFSQFNELNAFDKFVNSVSHSRLEICLSFLKSIDEIDRVVVGCCSASELAQIHTAWHTKVNISYHQLACTNNSLIIPSNWPHL</sequence>
<evidence type="ECO:0000313" key="3">
    <source>
        <dbReference type="Proteomes" id="UP000183805"/>
    </source>
</evidence>
<comment type="caution">
    <text evidence="2">The sequence shown here is derived from an EMBL/GenBank/DDBJ whole genome shotgun (WGS) entry which is preliminary data.</text>
</comment>
<dbReference type="PANTHER" id="PTHR43312">
    <property type="entry name" value="D-THREO-ALDOSE 1-DEHYDROGENASE"/>
    <property type="match status" value="1"/>
</dbReference>
<proteinExistence type="predicted"/>
<dbReference type="CDD" id="cd19097">
    <property type="entry name" value="AKR_unchar"/>
    <property type="match status" value="1"/>
</dbReference>
<dbReference type="RefSeq" id="WP_074988682.1">
    <property type="nucleotide sequence ID" value="NZ_FPAZ01000003.1"/>
</dbReference>
<name>A0ABY1GBG9_9GAMM</name>
<accession>A0ABY1GBG9</accession>
<evidence type="ECO:0000259" key="1">
    <source>
        <dbReference type="Pfam" id="PF00248"/>
    </source>
</evidence>
<dbReference type="SUPFAM" id="SSF51430">
    <property type="entry name" value="NAD(P)-linked oxidoreductase"/>
    <property type="match status" value="1"/>
</dbReference>
<dbReference type="Proteomes" id="UP000183805">
    <property type="component" value="Unassembled WGS sequence"/>
</dbReference>
<organism evidence="2 3">
    <name type="scientific">Pseudoalteromonas lipolytica</name>
    <dbReference type="NCBI Taxonomy" id="570156"/>
    <lineage>
        <taxon>Bacteria</taxon>
        <taxon>Pseudomonadati</taxon>
        <taxon>Pseudomonadota</taxon>
        <taxon>Gammaproteobacteria</taxon>
        <taxon>Alteromonadales</taxon>
        <taxon>Pseudoalteromonadaceae</taxon>
        <taxon>Pseudoalteromonas</taxon>
    </lineage>
</organism>
<gene>
    <name evidence="2" type="ORF">SAMN04487854_103279</name>
</gene>
<dbReference type="EMBL" id="FPAZ01000003">
    <property type="protein sequence ID" value="SFT49081.1"/>
    <property type="molecule type" value="Genomic_DNA"/>
</dbReference>
<reference evidence="2 3" key="1">
    <citation type="submission" date="2016-10" db="EMBL/GenBank/DDBJ databases">
        <authorList>
            <person name="Varghese N."/>
            <person name="Submissions S."/>
        </authorList>
    </citation>
    <scope>NUCLEOTIDE SEQUENCE [LARGE SCALE GENOMIC DNA]</scope>
    <source>
        <strain evidence="2 3">CGMCC 1.8499</strain>
    </source>
</reference>
<keyword evidence="3" id="KW-1185">Reference proteome</keyword>
<feature type="domain" description="NADP-dependent oxidoreductase" evidence="1">
    <location>
        <begin position="2"/>
        <end position="259"/>
    </location>
</feature>
<dbReference type="InterPro" id="IPR053135">
    <property type="entry name" value="AKR2_Oxidoreductase"/>
</dbReference>
<dbReference type="InterPro" id="IPR023210">
    <property type="entry name" value="NADP_OxRdtase_dom"/>
</dbReference>
<dbReference type="PANTHER" id="PTHR43312:SF1">
    <property type="entry name" value="NADP-DEPENDENT OXIDOREDUCTASE DOMAIN-CONTAINING PROTEIN"/>
    <property type="match status" value="1"/>
</dbReference>
<protein>
    <recommendedName>
        <fullName evidence="1">NADP-dependent oxidoreductase domain-containing protein</fullName>
    </recommendedName>
</protein>
<dbReference type="InterPro" id="IPR036812">
    <property type="entry name" value="NAD(P)_OxRdtase_dom_sf"/>
</dbReference>
<dbReference type="Gene3D" id="3.20.20.100">
    <property type="entry name" value="NADP-dependent oxidoreductase domain"/>
    <property type="match status" value="1"/>
</dbReference>
<dbReference type="Pfam" id="PF00248">
    <property type="entry name" value="Aldo_ket_red"/>
    <property type="match status" value="1"/>
</dbReference>